<evidence type="ECO:0000313" key="2">
    <source>
        <dbReference type="Proteomes" id="UP000075606"/>
    </source>
</evidence>
<dbReference type="EMBL" id="LRPC01000012">
    <property type="protein sequence ID" value="KYG75616.1"/>
    <property type="molecule type" value="Genomic_DNA"/>
</dbReference>
<dbReference type="AlphaFoldDB" id="A0A150XAA1"/>
<accession>A0A150XAA1</accession>
<comment type="caution">
    <text evidence="1">The sequence shown here is derived from an EMBL/GenBank/DDBJ whole genome shotgun (WGS) entry which is preliminary data.</text>
</comment>
<dbReference type="OrthoDB" id="1414794at2"/>
<dbReference type="Proteomes" id="UP000075606">
    <property type="component" value="Unassembled WGS sequence"/>
</dbReference>
<dbReference type="STRING" id="333140.AWW68_07205"/>
<proteinExistence type="predicted"/>
<gene>
    <name evidence="1" type="ORF">AWW68_07205</name>
</gene>
<sequence>MKRKPNFKFNWKYALGEIVLIFIGISLAMGFDNWSQNKREREQLEGYLETIRKNVVSDTASIAETDSRYKSFHEIALNHLNMAIHDEYSEETLLGSLQVLAEQYVVIDQSGFEALKSSGFIKDLQGTTLEDALFAYYTSYSKALLEENSLNNFIENMEAELYNSSSKEVTHVLKWTSAKQLGLELEEEAQMNSALKWFFSEPHLLGIIQRYADEDSPRYELMLSNAKELISQIDLELKN</sequence>
<reference evidence="1 2" key="1">
    <citation type="submission" date="2016-01" db="EMBL/GenBank/DDBJ databases">
        <title>Genome sequencing of Roseivirga spongicola UST030701-084.</title>
        <authorList>
            <person name="Selvaratnam C."/>
            <person name="Thevarajoo S."/>
            <person name="Goh K.M."/>
            <person name="Ee R."/>
            <person name="Chan K.-G."/>
            <person name="Chong C.S."/>
        </authorList>
    </citation>
    <scope>NUCLEOTIDE SEQUENCE [LARGE SCALE GENOMIC DNA]</scope>
    <source>
        <strain evidence="1 2">UST030701-084</strain>
    </source>
</reference>
<dbReference type="RefSeq" id="WP_068219192.1">
    <property type="nucleotide sequence ID" value="NZ_LRPC01000012.1"/>
</dbReference>
<name>A0A150XAA1_9BACT</name>
<evidence type="ECO:0000313" key="1">
    <source>
        <dbReference type="EMBL" id="KYG75616.1"/>
    </source>
</evidence>
<organism evidence="1 2">
    <name type="scientific">Roseivirga spongicola</name>
    <dbReference type="NCBI Taxonomy" id="333140"/>
    <lineage>
        <taxon>Bacteria</taxon>
        <taxon>Pseudomonadati</taxon>
        <taxon>Bacteroidota</taxon>
        <taxon>Cytophagia</taxon>
        <taxon>Cytophagales</taxon>
        <taxon>Roseivirgaceae</taxon>
        <taxon>Roseivirga</taxon>
    </lineage>
</organism>
<protein>
    <submittedName>
        <fullName evidence="1">Uncharacterized protein</fullName>
    </submittedName>
</protein>
<keyword evidence="2" id="KW-1185">Reference proteome</keyword>